<evidence type="ECO:0000313" key="2">
    <source>
        <dbReference type="EMBL" id="RVE55961.1"/>
    </source>
</evidence>
<gene>
    <name evidence="2" type="ORF">OJAV_G00231220</name>
</gene>
<evidence type="ECO:0000256" key="1">
    <source>
        <dbReference type="SAM" id="MobiDB-lite"/>
    </source>
</evidence>
<reference evidence="2 3" key="2">
    <citation type="submission" date="2019-01" db="EMBL/GenBank/DDBJ databases">
        <title>A chromosome length genome reference of the Java medaka (oryzias javanicus).</title>
        <authorList>
            <person name="Herpin A."/>
            <person name="Takehana Y."/>
            <person name="Naruse K."/>
            <person name="Ansai S."/>
            <person name="Kawaguchi M."/>
        </authorList>
    </citation>
    <scope>NUCLEOTIDE SEQUENCE [LARGE SCALE GENOMIC DNA]</scope>
    <source>
        <strain evidence="2">RS831</strain>
        <tissue evidence="2">Whole body</tissue>
    </source>
</reference>
<evidence type="ECO:0000313" key="3">
    <source>
        <dbReference type="Proteomes" id="UP000283210"/>
    </source>
</evidence>
<feature type="compositionally biased region" description="Polar residues" evidence="1">
    <location>
        <begin position="99"/>
        <end position="113"/>
    </location>
</feature>
<organism evidence="2 3">
    <name type="scientific">Oryzias javanicus</name>
    <name type="common">Javanese ricefish</name>
    <name type="synonym">Aplocheilus javanicus</name>
    <dbReference type="NCBI Taxonomy" id="123683"/>
    <lineage>
        <taxon>Eukaryota</taxon>
        <taxon>Metazoa</taxon>
        <taxon>Chordata</taxon>
        <taxon>Craniata</taxon>
        <taxon>Vertebrata</taxon>
        <taxon>Euteleostomi</taxon>
        <taxon>Actinopterygii</taxon>
        <taxon>Neopterygii</taxon>
        <taxon>Teleostei</taxon>
        <taxon>Neoteleostei</taxon>
        <taxon>Acanthomorphata</taxon>
        <taxon>Ovalentaria</taxon>
        <taxon>Atherinomorphae</taxon>
        <taxon>Beloniformes</taxon>
        <taxon>Adrianichthyidae</taxon>
        <taxon>Oryziinae</taxon>
        <taxon>Oryzias</taxon>
    </lineage>
</organism>
<proteinExistence type="predicted"/>
<name>A0A3S2MCA6_ORYJA</name>
<feature type="compositionally biased region" description="Basic and acidic residues" evidence="1">
    <location>
        <begin position="1"/>
        <end position="19"/>
    </location>
</feature>
<sequence>MHSLFRGREEGLEESERGRGISRQLQLPLLLLNTSGSPADRRPSWPAEEQAAHTLASGEKKCRLLCAFLRRKLRRVQAEELPCEEESADHNLKVPGSKCQPSWTMPRSGTSVV</sequence>
<accession>A0A3S2MCA6</accession>
<protein>
    <submittedName>
        <fullName evidence="2">Uncharacterized protein</fullName>
    </submittedName>
</protein>
<dbReference type="EMBL" id="CM012460">
    <property type="protein sequence ID" value="RVE55961.1"/>
    <property type="molecule type" value="Genomic_DNA"/>
</dbReference>
<feature type="region of interest" description="Disordered" evidence="1">
    <location>
        <begin position="1"/>
        <end position="20"/>
    </location>
</feature>
<dbReference type="AlphaFoldDB" id="A0A3S2MCA6"/>
<reference evidence="2 3" key="1">
    <citation type="submission" date="2018-11" db="EMBL/GenBank/DDBJ databases">
        <authorList>
            <person name="Lopez-Roques C."/>
            <person name="Donnadieu C."/>
            <person name="Bouchez O."/>
            <person name="Klopp C."/>
            <person name="Cabau C."/>
            <person name="Zahm M."/>
        </authorList>
    </citation>
    <scope>NUCLEOTIDE SEQUENCE [LARGE SCALE GENOMIC DNA]</scope>
    <source>
        <strain evidence="2">RS831</strain>
        <tissue evidence="2">Whole body</tissue>
    </source>
</reference>
<dbReference type="Proteomes" id="UP000283210">
    <property type="component" value="Chromosome 24"/>
</dbReference>
<feature type="region of interest" description="Disordered" evidence="1">
    <location>
        <begin position="84"/>
        <end position="113"/>
    </location>
</feature>
<keyword evidence="3" id="KW-1185">Reference proteome</keyword>